<dbReference type="PROSITE" id="PS50111">
    <property type="entry name" value="CHEMOTAXIS_TRANSDUC_2"/>
    <property type="match status" value="1"/>
</dbReference>
<organism evidence="8 9">
    <name type="scientific">Clostridium thailandense</name>
    <dbReference type="NCBI Taxonomy" id="2794346"/>
    <lineage>
        <taxon>Bacteria</taxon>
        <taxon>Bacillati</taxon>
        <taxon>Bacillota</taxon>
        <taxon>Clostridia</taxon>
        <taxon>Eubacteriales</taxon>
        <taxon>Clostridiaceae</taxon>
        <taxon>Clostridium</taxon>
    </lineage>
</organism>
<feature type="domain" description="HAMP" evidence="7">
    <location>
        <begin position="206"/>
        <end position="259"/>
    </location>
</feature>
<dbReference type="AlphaFoldDB" id="A0A949WRG2"/>
<reference evidence="8" key="1">
    <citation type="submission" date="2020-12" db="EMBL/GenBank/DDBJ databases">
        <title>Clostridium thailandense sp. nov., a novel acetogenic bacterium isolated from peat land soil in Thailand.</title>
        <authorList>
            <person name="Chaikitkaew S."/>
            <person name="Birkeland N.K."/>
        </authorList>
    </citation>
    <scope>NUCLEOTIDE SEQUENCE</scope>
    <source>
        <strain evidence="8">PL3</strain>
    </source>
</reference>
<proteinExistence type="inferred from homology"/>
<comment type="similarity">
    <text evidence="2">Belongs to the methyl-accepting chemotaxis (MCP) protein family.</text>
</comment>
<keyword evidence="4" id="KW-0175">Coiled coil</keyword>
<dbReference type="SMART" id="SM00304">
    <property type="entry name" value="HAMP"/>
    <property type="match status" value="1"/>
</dbReference>
<dbReference type="InterPro" id="IPR004089">
    <property type="entry name" value="MCPsignal_dom"/>
</dbReference>
<dbReference type="PANTHER" id="PTHR32089:SF112">
    <property type="entry name" value="LYSOZYME-LIKE PROTEIN-RELATED"/>
    <property type="match status" value="1"/>
</dbReference>
<dbReference type="CDD" id="cd06225">
    <property type="entry name" value="HAMP"/>
    <property type="match status" value="1"/>
</dbReference>
<evidence type="ECO:0000313" key="9">
    <source>
        <dbReference type="Proteomes" id="UP000694308"/>
    </source>
</evidence>
<gene>
    <name evidence="8" type="ORF">I6U48_13670</name>
</gene>
<evidence type="ECO:0000256" key="1">
    <source>
        <dbReference type="ARBA" id="ARBA00023224"/>
    </source>
</evidence>
<keyword evidence="5" id="KW-0472">Membrane</keyword>
<dbReference type="InterPro" id="IPR003660">
    <property type="entry name" value="HAMP_dom"/>
</dbReference>
<protein>
    <submittedName>
        <fullName evidence="8">HAMP domain-containing protein</fullName>
    </submittedName>
</protein>
<evidence type="ECO:0000259" key="6">
    <source>
        <dbReference type="PROSITE" id="PS50111"/>
    </source>
</evidence>
<comment type="caution">
    <text evidence="8">The sequence shown here is derived from an EMBL/GenBank/DDBJ whole genome shotgun (WGS) entry which is preliminary data.</text>
</comment>
<dbReference type="Proteomes" id="UP000694308">
    <property type="component" value="Unassembled WGS sequence"/>
</dbReference>
<dbReference type="Pfam" id="PF00015">
    <property type="entry name" value="MCPsignal"/>
    <property type="match status" value="1"/>
</dbReference>
<evidence type="ECO:0000256" key="5">
    <source>
        <dbReference type="SAM" id="Phobius"/>
    </source>
</evidence>
<sequence length="564" mass="63411">MVLRLKSIALRIRIGFLVIILCLVGVIIVEMYISISYNNKYKNMLTFIMTSNQIQDSIDEYTTNFSNKLMYEKDKKKMKENYISFKNKIYEKENYLAKNVSKDSQSTASIEAISRLSNAYFNTIEDILNVEEQVNMSDSFDKYEETKKTNSFIDNEISKLIVSETKSNNAEIQRLNRQYYQISSIMVVFIGIVILLAMVYSIRLSNYISQALRRLTEISKKIGDGDLKCRDVVVKSDDELKILAVAFNDMKNSLKEITIKIRGVAGQVFDSSNRLSKNVEQNFKANNQIALVIQNIAESASEQAEKTNNTAVIIEETYKLMNNISLSTENALLLSEDSKKVSEEGSNYINNFIDRINSINNSIQVSANTLDDLSGKTERIGNIVDFIKAIAEQTNLLALNAAIEAARAGESGRGFAVVAEEVKKLAMESGEATKQISEVIKSIQHQTQQVKVEMNSAVLNVKDAVKRIASTKEFLNNIENCNNKVDTEVEVISSSISNLLNAMEKISEESKYNNEIIQAFAADSEEIAASTEEQISNLELMIETTNALVEDSVNMEEVVKKFNL</sequence>
<keyword evidence="9" id="KW-1185">Reference proteome</keyword>
<dbReference type="PANTHER" id="PTHR32089">
    <property type="entry name" value="METHYL-ACCEPTING CHEMOTAXIS PROTEIN MCPB"/>
    <property type="match status" value="1"/>
</dbReference>
<dbReference type="GO" id="GO:0016020">
    <property type="term" value="C:membrane"/>
    <property type="evidence" value="ECO:0007669"/>
    <property type="project" value="InterPro"/>
</dbReference>
<name>A0A949WRG2_9CLOT</name>
<feature type="coiled-coil region" evidence="4">
    <location>
        <begin position="521"/>
        <end position="548"/>
    </location>
</feature>
<dbReference type="SMART" id="SM00283">
    <property type="entry name" value="MA"/>
    <property type="match status" value="1"/>
</dbReference>
<feature type="domain" description="Methyl-accepting transducer" evidence="6">
    <location>
        <begin position="278"/>
        <end position="528"/>
    </location>
</feature>
<feature type="transmembrane region" description="Helical" evidence="5">
    <location>
        <begin position="182"/>
        <end position="202"/>
    </location>
</feature>
<dbReference type="GO" id="GO:0007165">
    <property type="term" value="P:signal transduction"/>
    <property type="evidence" value="ECO:0007669"/>
    <property type="project" value="UniProtKB-KW"/>
</dbReference>
<evidence type="ECO:0000256" key="4">
    <source>
        <dbReference type="SAM" id="Coils"/>
    </source>
</evidence>
<evidence type="ECO:0000313" key="8">
    <source>
        <dbReference type="EMBL" id="MBV7273951.1"/>
    </source>
</evidence>
<dbReference type="Pfam" id="PF00672">
    <property type="entry name" value="HAMP"/>
    <property type="match status" value="1"/>
</dbReference>
<keyword evidence="5" id="KW-1133">Transmembrane helix</keyword>
<accession>A0A949WRG2</accession>
<evidence type="ECO:0000259" key="7">
    <source>
        <dbReference type="PROSITE" id="PS50885"/>
    </source>
</evidence>
<keyword evidence="1 3" id="KW-0807">Transducer</keyword>
<dbReference type="RefSeq" id="WP_218321018.1">
    <property type="nucleotide sequence ID" value="NZ_JAEEGC010000061.1"/>
</dbReference>
<dbReference type="PROSITE" id="PS50885">
    <property type="entry name" value="HAMP"/>
    <property type="match status" value="1"/>
</dbReference>
<evidence type="ECO:0000256" key="2">
    <source>
        <dbReference type="ARBA" id="ARBA00029447"/>
    </source>
</evidence>
<dbReference type="CDD" id="cd11386">
    <property type="entry name" value="MCP_signal"/>
    <property type="match status" value="1"/>
</dbReference>
<dbReference type="EMBL" id="JAEEGC010000061">
    <property type="protein sequence ID" value="MBV7273951.1"/>
    <property type="molecule type" value="Genomic_DNA"/>
</dbReference>
<evidence type="ECO:0000256" key="3">
    <source>
        <dbReference type="PROSITE-ProRule" id="PRU00284"/>
    </source>
</evidence>
<keyword evidence="5" id="KW-0812">Transmembrane</keyword>
<feature type="transmembrane region" description="Helical" evidence="5">
    <location>
        <begin position="12"/>
        <end position="35"/>
    </location>
</feature>